<dbReference type="EMBL" id="FOKQ01000026">
    <property type="protein sequence ID" value="SFC93334.1"/>
    <property type="molecule type" value="Genomic_DNA"/>
</dbReference>
<sequence>MYYVYQYLILLNCIFVKHCVLSWKVPFDRVPDISSGAPDDIIWCAAYYM</sequence>
<gene>
    <name evidence="1" type="ORF">SAMN02910406_02687</name>
</gene>
<name>A0A1I1N6K7_RUMAL</name>
<proteinExistence type="predicted"/>
<dbReference type="Proteomes" id="UP000182192">
    <property type="component" value="Unassembled WGS sequence"/>
</dbReference>
<reference evidence="1 2" key="1">
    <citation type="submission" date="2016-10" db="EMBL/GenBank/DDBJ databases">
        <authorList>
            <person name="de Groot N.N."/>
        </authorList>
    </citation>
    <scope>NUCLEOTIDE SEQUENCE [LARGE SCALE GENOMIC DNA]</scope>
    <source>
        <strain evidence="1 2">AR67</strain>
    </source>
</reference>
<evidence type="ECO:0000313" key="1">
    <source>
        <dbReference type="EMBL" id="SFC93334.1"/>
    </source>
</evidence>
<accession>A0A1I1N6K7</accession>
<organism evidence="1 2">
    <name type="scientific">Ruminococcus albus</name>
    <dbReference type="NCBI Taxonomy" id="1264"/>
    <lineage>
        <taxon>Bacteria</taxon>
        <taxon>Bacillati</taxon>
        <taxon>Bacillota</taxon>
        <taxon>Clostridia</taxon>
        <taxon>Eubacteriales</taxon>
        <taxon>Oscillospiraceae</taxon>
        <taxon>Ruminococcus</taxon>
    </lineage>
</organism>
<protein>
    <submittedName>
        <fullName evidence="1">Uncharacterized protein</fullName>
    </submittedName>
</protein>
<dbReference type="AlphaFoldDB" id="A0A1I1N6K7"/>
<evidence type="ECO:0000313" key="2">
    <source>
        <dbReference type="Proteomes" id="UP000182192"/>
    </source>
</evidence>